<dbReference type="InterPro" id="IPR013249">
    <property type="entry name" value="RNA_pol_sigma70_r4_t2"/>
</dbReference>
<gene>
    <name evidence="8" type="ORF">COY67_00345</name>
</gene>
<dbReference type="InterPro" id="IPR013324">
    <property type="entry name" value="RNA_pol_sigma_r3/r4-like"/>
</dbReference>
<dbReference type="InterPro" id="IPR036388">
    <property type="entry name" value="WH-like_DNA-bd_sf"/>
</dbReference>
<evidence type="ECO:0000256" key="5">
    <source>
        <dbReference type="ARBA" id="ARBA00023163"/>
    </source>
</evidence>
<evidence type="ECO:0008006" key="10">
    <source>
        <dbReference type="Google" id="ProtNLM"/>
    </source>
</evidence>
<evidence type="ECO:0000256" key="4">
    <source>
        <dbReference type="ARBA" id="ARBA00023125"/>
    </source>
</evidence>
<evidence type="ECO:0000313" key="9">
    <source>
        <dbReference type="Proteomes" id="UP000228689"/>
    </source>
</evidence>
<dbReference type="GO" id="GO:0016987">
    <property type="term" value="F:sigma factor activity"/>
    <property type="evidence" value="ECO:0007669"/>
    <property type="project" value="UniProtKB-KW"/>
</dbReference>
<evidence type="ECO:0000259" key="6">
    <source>
        <dbReference type="Pfam" id="PF04542"/>
    </source>
</evidence>
<dbReference type="SUPFAM" id="SSF88946">
    <property type="entry name" value="Sigma2 domain of RNA polymerase sigma factors"/>
    <property type="match status" value="1"/>
</dbReference>
<evidence type="ECO:0000256" key="1">
    <source>
        <dbReference type="ARBA" id="ARBA00010641"/>
    </source>
</evidence>
<evidence type="ECO:0000313" key="8">
    <source>
        <dbReference type="EMBL" id="PIY95368.1"/>
    </source>
</evidence>
<evidence type="ECO:0000256" key="2">
    <source>
        <dbReference type="ARBA" id="ARBA00023015"/>
    </source>
</evidence>
<dbReference type="EMBL" id="PFMC01000010">
    <property type="protein sequence ID" value="PIY95368.1"/>
    <property type="molecule type" value="Genomic_DNA"/>
</dbReference>
<dbReference type="Gene3D" id="1.10.1740.10">
    <property type="match status" value="1"/>
</dbReference>
<dbReference type="GO" id="GO:0006352">
    <property type="term" value="P:DNA-templated transcription initiation"/>
    <property type="evidence" value="ECO:0007669"/>
    <property type="project" value="InterPro"/>
</dbReference>
<dbReference type="InterPro" id="IPR014284">
    <property type="entry name" value="RNA_pol_sigma-70_dom"/>
</dbReference>
<dbReference type="SUPFAM" id="SSF88659">
    <property type="entry name" value="Sigma3 and sigma4 domains of RNA polymerase sigma factors"/>
    <property type="match status" value="1"/>
</dbReference>
<dbReference type="AlphaFoldDB" id="A0A2M7RF48"/>
<dbReference type="Pfam" id="PF08281">
    <property type="entry name" value="Sigma70_r4_2"/>
    <property type="match status" value="1"/>
</dbReference>
<reference evidence="9" key="1">
    <citation type="submission" date="2017-09" db="EMBL/GenBank/DDBJ databases">
        <title>Depth-based differentiation of microbial function through sediment-hosted aquifers and enrichment of novel symbionts in the deep terrestrial subsurface.</title>
        <authorList>
            <person name="Probst A.J."/>
            <person name="Ladd B."/>
            <person name="Jarett J.K."/>
            <person name="Geller-Mcgrath D.E."/>
            <person name="Sieber C.M.K."/>
            <person name="Emerson J.B."/>
            <person name="Anantharaman K."/>
            <person name="Thomas B.C."/>
            <person name="Malmstrom R."/>
            <person name="Stieglmeier M."/>
            <person name="Klingl A."/>
            <person name="Woyke T."/>
            <person name="Ryan C.M."/>
            <person name="Banfield J.F."/>
        </authorList>
    </citation>
    <scope>NUCLEOTIDE SEQUENCE [LARGE SCALE GENOMIC DNA]</scope>
</reference>
<name>A0A2M7RF48_9BACT</name>
<keyword evidence="2" id="KW-0805">Transcription regulation</keyword>
<comment type="similarity">
    <text evidence="1">Belongs to the sigma-70 factor family. ECF subfamily.</text>
</comment>
<dbReference type="Pfam" id="PF04542">
    <property type="entry name" value="Sigma70_r2"/>
    <property type="match status" value="1"/>
</dbReference>
<keyword evidence="4" id="KW-0238">DNA-binding</keyword>
<dbReference type="NCBIfam" id="TIGR02937">
    <property type="entry name" value="sigma70-ECF"/>
    <property type="match status" value="1"/>
</dbReference>
<dbReference type="InterPro" id="IPR039425">
    <property type="entry name" value="RNA_pol_sigma-70-like"/>
</dbReference>
<accession>A0A2M7RF48</accession>
<feature type="domain" description="RNA polymerase sigma-70 region 2" evidence="6">
    <location>
        <begin position="32"/>
        <end position="89"/>
    </location>
</feature>
<dbReference type="GO" id="GO:0003677">
    <property type="term" value="F:DNA binding"/>
    <property type="evidence" value="ECO:0007669"/>
    <property type="project" value="UniProtKB-KW"/>
</dbReference>
<proteinExistence type="inferred from homology"/>
<dbReference type="PANTHER" id="PTHR43133">
    <property type="entry name" value="RNA POLYMERASE ECF-TYPE SIGMA FACTO"/>
    <property type="match status" value="1"/>
</dbReference>
<dbReference type="CDD" id="cd06171">
    <property type="entry name" value="Sigma70_r4"/>
    <property type="match status" value="1"/>
</dbReference>
<protein>
    <recommendedName>
        <fullName evidence="10">RNA polymerase sigma factor</fullName>
    </recommendedName>
</protein>
<dbReference type="PANTHER" id="PTHR43133:SF8">
    <property type="entry name" value="RNA POLYMERASE SIGMA FACTOR HI_1459-RELATED"/>
    <property type="match status" value="1"/>
</dbReference>
<dbReference type="InterPro" id="IPR007627">
    <property type="entry name" value="RNA_pol_sigma70_r2"/>
</dbReference>
<organism evidence="8 9">
    <name type="scientific">Candidatus Komeilibacteria bacterium CG_4_10_14_0_8_um_filter_37_78</name>
    <dbReference type="NCBI Taxonomy" id="1974471"/>
    <lineage>
        <taxon>Bacteria</taxon>
        <taxon>Candidatus Komeiliibacteriota</taxon>
    </lineage>
</organism>
<dbReference type="Proteomes" id="UP000228689">
    <property type="component" value="Unassembled WGS sequence"/>
</dbReference>
<keyword evidence="5" id="KW-0804">Transcription</keyword>
<evidence type="ECO:0000256" key="3">
    <source>
        <dbReference type="ARBA" id="ARBA00023082"/>
    </source>
</evidence>
<dbReference type="Gene3D" id="1.10.10.10">
    <property type="entry name" value="Winged helix-like DNA-binding domain superfamily/Winged helix DNA-binding domain"/>
    <property type="match status" value="1"/>
</dbReference>
<evidence type="ECO:0000259" key="7">
    <source>
        <dbReference type="Pfam" id="PF08281"/>
    </source>
</evidence>
<keyword evidence="3" id="KW-0731">Sigma factor</keyword>
<feature type="domain" description="RNA polymerase sigma factor 70 region 4 type 2" evidence="7">
    <location>
        <begin position="123"/>
        <end position="175"/>
    </location>
</feature>
<comment type="caution">
    <text evidence="8">The sequence shown here is derived from an EMBL/GenBank/DDBJ whole genome shotgun (WGS) entry which is preliminary data.</text>
</comment>
<sequence>MTENQHVNTRLLNKINKLDPAAFSEAYDIFSEKIYRFFYWRTSSQEITEDLTSQTFLKVWEYIRQGRQIEHWSSFVYRVAHNLLVDHYKAGVEKKEVELIENISDLDNSKDKLNDLIDHDLNRQELISYIDQLPEDYREIILWRYMEDLSFKEISKITGKNTNTLYVSLHRAQTKLKQLYENS</sequence>
<dbReference type="InterPro" id="IPR013325">
    <property type="entry name" value="RNA_pol_sigma_r2"/>
</dbReference>